<dbReference type="EMBL" id="ONZF01000009">
    <property type="protein sequence ID" value="SPJ25463.1"/>
    <property type="molecule type" value="Genomic_DNA"/>
</dbReference>
<evidence type="ECO:0000313" key="3">
    <source>
        <dbReference type="Proteomes" id="UP000244912"/>
    </source>
</evidence>
<dbReference type="RefSeq" id="WP_108895268.1">
    <property type="nucleotide sequence ID" value="NZ_ONZF01000009.1"/>
</dbReference>
<evidence type="ECO:0000313" key="2">
    <source>
        <dbReference type="EMBL" id="SPJ25463.1"/>
    </source>
</evidence>
<protein>
    <submittedName>
        <fullName evidence="2">Ribonuclease BN</fullName>
        <ecNumber evidence="2">3.1.26.11</ecNumber>
    </submittedName>
</protein>
<keyword evidence="3" id="KW-1185">Reference proteome</keyword>
<organism evidence="2 3">
    <name type="scientific">Palleronia abyssalis</name>
    <dbReference type="NCBI Taxonomy" id="1501240"/>
    <lineage>
        <taxon>Bacteria</taxon>
        <taxon>Pseudomonadati</taxon>
        <taxon>Pseudomonadota</taxon>
        <taxon>Alphaproteobacteria</taxon>
        <taxon>Rhodobacterales</taxon>
        <taxon>Roseobacteraceae</taxon>
        <taxon>Palleronia</taxon>
    </lineage>
</organism>
<dbReference type="GO" id="GO:0042781">
    <property type="term" value="F:3'-tRNA processing endoribonuclease activity"/>
    <property type="evidence" value="ECO:0007669"/>
    <property type="project" value="UniProtKB-EC"/>
</dbReference>
<dbReference type="AlphaFoldDB" id="A0A2R8BZB5"/>
<name>A0A2R8BZB5_9RHOB</name>
<dbReference type="InterPro" id="IPR001279">
    <property type="entry name" value="Metallo-B-lactamas"/>
</dbReference>
<dbReference type="OrthoDB" id="9803916at2"/>
<dbReference type="InterPro" id="IPR036866">
    <property type="entry name" value="RibonucZ/Hydroxyglut_hydro"/>
</dbReference>
<evidence type="ECO:0000259" key="1">
    <source>
        <dbReference type="Pfam" id="PF12706"/>
    </source>
</evidence>
<reference evidence="2 3" key="1">
    <citation type="submission" date="2018-03" db="EMBL/GenBank/DDBJ databases">
        <authorList>
            <person name="Keele B.F."/>
        </authorList>
    </citation>
    <scope>NUCLEOTIDE SEQUENCE [LARGE SCALE GENOMIC DNA]</scope>
    <source>
        <strain evidence="2 3">CECT 8504</strain>
    </source>
</reference>
<accession>A0A2R8BZB5</accession>
<dbReference type="EC" id="3.1.26.11" evidence="2"/>
<gene>
    <name evidence="2" type="primary">rbn_2</name>
    <name evidence="2" type="ORF">PAA8504_03314</name>
</gene>
<proteinExistence type="predicted"/>
<dbReference type="Pfam" id="PF12706">
    <property type="entry name" value="Lactamase_B_2"/>
    <property type="match status" value="1"/>
</dbReference>
<dbReference type="Proteomes" id="UP000244912">
    <property type="component" value="Unassembled WGS sequence"/>
</dbReference>
<dbReference type="SUPFAM" id="SSF56281">
    <property type="entry name" value="Metallo-hydrolase/oxidoreductase"/>
    <property type="match status" value="1"/>
</dbReference>
<keyword evidence="2" id="KW-0378">Hydrolase</keyword>
<sequence length="267" mass="27764">MISLTIHGTRGSLPGATPSPIFGNESICAVARGGGTAAILDAGSGALAAGAALLAEGRTDIDLVLSHLHLDHVIGLPFLPQLLRGDGIVRVHVSERYGPDPGAVLSDLLRPPWFPIPLSRLPGRLEGHAFGDGATLRFGRLAIETAPLHHPGGATGFRLCTGGDAVAVLLDHEPGDAQADTAARHLMRGVRAAVMDAAWTPQEAPGRVGWGHGCWLSCIRLAREAGAGAAYLSHHAPARDDVALLDEERRLRAVWNGALLARGGDVV</sequence>
<dbReference type="Gene3D" id="3.60.15.10">
    <property type="entry name" value="Ribonuclease Z/Hydroxyacylglutathione hydrolase-like"/>
    <property type="match status" value="1"/>
</dbReference>
<feature type="domain" description="Metallo-beta-lactamase" evidence="1">
    <location>
        <begin position="40"/>
        <end position="235"/>
    </location>
</feature>